<dbReference type="PANTHER" id="PTHR11200">
    <property type="entry name" value="INOSITOL 5-PHOSPHATASE"/>
    <property type="match status" value="1"/>
</dbReference>
<dbReference type="Pfam" id="PF22669">
    <property type="entry name" value="Exo_endo_phos2"/>
    <property type="match status" value="1"/>
</dbReference>
<dbReference type="GO" id="GO:0004527">
    <property type="term" value="F:exonuclease activity"/>
    <property type="evidence" value="ECO:0007669"/>
    <property type="project" value="UniProtKB-KW"/>
</dbReference>
<dbReference type="OrthoDB" id="62798at2759"/>
<proteinExistence type="predicted"/>
<keyword evidence="2" id="KW-0255">Endonuclease</keyword>
<evidence type="ECO:0000313" key="2">
    <source>
        <dbReference type="EMBL" id="OHT01087.1"/>
    </source>
</evidence>
<evidence type="ECO:0000259" key="1">
    <source>
        <dbReference type="SMART" id="SM00128"/>
    </source>
</evidence>
<dbReference type="GeneID" id="94824936"/>
<dbReference type="InterPro" id="IPR036691">
    <property type="entry name" value="Endo/exonu/phosph_ase_sf"/>
</dbReference>
<keyword evidence="3" id="KW-1185">Reference proteome</keyword>
<dbReference type="GO" id="GO:0046856">
    <property type="term" value="P:phosphatidylinositol dephosphorylation"/>
    <property type="evidence" value="ECO:0007669"/>
    <property type="project" value="InterPro"/>
</dbReference>
<dbReference type="SMART" id="SM00128">
    <property type="entry name" value="IPPc"/>
    <property type="match status" value="1"/>
</dbReference>
<dbReference type="EMBL" id="MLAK01000926">
    <property type="protein sequence ID" value="OHT01087.1"/>
    <property type="molecule type" value="Genomic_DNA"/>
</dbReference>
<name>A0A1J4JPJ9_9EUKA</name>
<dbReference type="VEuPathDB" id="TrichDB:TRFO_01661"/>
<gene>
    <name evidence="2" type="ORF">TRFO_01661</name>
</gene>
<dbReference type="GO" id="GO:0004439">
    <property type="term" value="F:phosphatidylinositol-4,5-bisphosphate 5-phosphatase activity"/>
    <property type="evidence" value="ECO:0007669"/>
    <property type="project" value="TreeGrafter"/>
</dbReference>
<keyword evidence="2" id="KW-0378">Hydrolase</keyword>
<protein>
    <submittedName>
        <fullName evidence="2">Endonuclease/Exonuclease/phosphatase family protein</fullName>
    </submittedName>
</protein>
<dbReference type="InterPro" id="IPR000300">
    <property type="entry name" value="IPPc"/>
</dbReference>
<reference evidence="2" key="1">
    <citation type="submission" date="2016-10" db="EMBL/GenBank/DDBJ databases">
        <authorList>
            <person name="Benchimol M."/>
            <person name="Almeida L.G."/>
            <person name="Vasconcelos A.T."/>
            <person name="Perreira-Neves A."/>
            <person name="Rosa I.A."/>
            <person name="Tasca T."/>
            <person name="Bogo M.R."/>
            <person name="de Souza W."/>
        </authorList>
    </citation>
    <scope>NUCLEOTIDE SEQUENCE [LARGE SCALE GENOMIC DNA]</scope>
    <source>
        <strain evidence="2">K</strain>
    </source>
</reference>
<dbReference type="PANTHER" id="PTHR11200:SF300">
    <property type="entry name" value="TYPE II INOSITOL 1,4,5-TRISPHOSPHATE 5-PHOSPHATASE"/>
    <property type="match status" value="1"/>
</dbReference>
<dbReference type="RefSeq" id="XP_068354223.1">
    <property type="nucleotide sequence ID" value="XM_068490232.1"/>
</dbReference>
<sequence>MKCEVIMIIKNDYKRSPFAMTNPLVDAQLHNYERWAESSALLMQSQENFCLSVYRNKTTLFDSMLCISKQRNSPILCCVPISIEIEFLIDSTHLAVTLKQYENITLIFVMENSKQFEDILGQIVLNINHQPIVKDTLRKLNLSFLYSVQIPDKYLELLTNGSYVKLKPNFSFATPIIDSEPHRKSWEKRIYSLNSGYVTEPTTFRVTFMTWNVASVKPNPTVMEDLIKAFHNGTEKSDIIFIALQEIDMGVVSVVSGTSKVKDMWSTVIHAAVNYKRGEYQVAAESTLGGIYAAVIFRNGATPTPIAGGVKTIRLGAGGLAANKGTIIFPVTVGVARFIFMGCHLTPHQEAWEARNQQLHLLMKLVDGNYDYLAIIGDLNYRIEKSYEDCITLINQNNIKELRGNDQLSLSREKDPILNRLKEPFQTFLPTYKFDMDSDVYDTSEKHRVPSYTDRVLLRRGRKRAAMGTLETPVFNIIEQPELNFPAMPKCADFNCGKCRFSDHRAVICAYKFLIPQVNDEKLEKLADSIYDKECEISEFLVPKIAFMPKMLAVKEGEKIDLKIRNISQSWVKWKYNGTGTTASPQQGLILPNYVSKIEITLDKAENAKVEIIVEGGKSVNVPITATTA</sequence>
<dbReference type="Proteomes" id="UP000179807">
    <property type="component" value="Unassembled WGS sequence"/>
</dbReference>
<dbReference type="GO" id="GO:0004519">
    <property type="term" value="F:endonuclease activity"/>
    <property type="evidence" value="ECO:0007669"/>
    <property type="project" value="UniProtKB-KW"/>
</dbReference>
<dbReference type="AlphaFoldDB" id="A0A1J4JPJ9"/>
<keyword evidence="2" id="KW-0540">Nuclease</keyword>
<accession>A0A1J4JPJ9</accession>
<feature type="domain" description="Inositol polyphosphate-related phosphatase" evidence="1">
    <location>
        <begin position="202"/>
        <end position="519"/>
    </location>
</feature>
<evidence type="ECO:0000313" key="3">
    <source>
        <dbReference type="Proteomes" id="UP000179807"/>
    </source>
</evidence>
<dbReference type="InterPro" id="IPR046985">
    <property type="entry name" value="IP5"/>
</dbReference>
<organism evidence="2 3">
    <name type="scientific">Tritrichomonas foetus</name>
    <dbReference type="NCBI Taxonomy" id="1144522"/>
    <lineage>
        <taxon>Eukaryota</taxon>
        <taxon>Metamonada</taxon>
        <taxon>Parabasalia</taxon>
        <taxon>Tritrichomonadida</taxon>
        <taxon>Tritrichomonadidae</taxon>
        <taxon>Tritrichomonas</taxon>
    </lineage>
</organism>
<dbReference type="Gene3D" id="3.60.10.10">
    <property type="entry name" value="Endonuclease/exonuclease/phosphatase"/>
    <property type="match status" value="1"/>
</dbReference>
<dbReference type="SUPFAM" id="SSF56219">
    <property type="entry name" value="DNase I-like"/>
    <property type="match status" value="1"/>
</dbReference>
<comment type="caution">
    <text evidence="2">The sequence shown here is derived from an EMBL/GenBank/DDBJ whole genome shotgun (WGS) entry which is preliminary data.</text>
</comment>